<dbReference type="Proteomes" id="UP000325558">
    <property type="component" value="Unassembled WGS sequence"/>
</dbReference>
<accession>A0A5N6XX69</accession>
<name>A0A5N6XX69_9EURO</name>
<protein>
    <submittedName>
        <fullName evidence="1">Uncharacterized protein</fullName>
    </submittedName>
</protein>
<evidence type="ECO:0000313" key="1">
    <source>
        <dbReference type="EMBL" id="KAE8337744.1"/>
    </source>
</evidence>
<dbReference type="AlphaFoldDB" id="A0A5N6XX69"/>
<feature type="non-terminal residue" evidence="1">
    <location>
        <position position="74"/>
    </location>
</feature>
<organism evidence="1">
    <name type="scientific">Aspergillus arachidicola</name>
    <dbReference type="NCBI Taxonomy" id="656916"/>
    <lineage>
        <taxon>Eukaryota</taxon>
        <taxon>Fungi</taxon>
        <taxon>Dikarya</taxon>
        <taxon>Ascomycota</taxon>
        <taxon>Pezizomycotina</taxon>
        <taxon>Eurotiomycetes</taxon>
        <taxon>Eurotiomycetidae</taxon>
        <taxon>Eurotiales</taxon>
        <taxon>Aspergillaceae</taxon>
        <taxon>Aspergillus</taxon>
        <taxon>Aspergillus subgen. Circumdati</taxon>
    </lineage>
</organism>
<sequence length="74" mass="8437">MVGDRSRSTKWSGFSRLWSIWMLCFESSQERLCQSWPVDLLVSCSALGYSTNQLDIDLRPKSLQEDHIGIARGS</sequence>
<dbReference type="EMBL" id="ML737176">
    <property type="protein sequence ID" value="KAE8337744.1"/>
    <property type="molecule type" value="Genomic_DNA"/>
</dbReference>
<reference evidence="1" key="1">
    <citation type="submission" date="2019-04" db="EMBL/GenBank/DDBJ databases">
        <title>Friends and foes A comparative genomics study of 23 Aspergillus species from section Flavi.</title>
        <authorList>
            <consortium name="DOE Joint Genome Institute"/>
            <person name="Kjaerbolling I."/>
            <person name="Vesth T."/>
            <person name="Frisvad J.C."/>
            <person name="Nybo J.L."/>
            <person name="Theobald S."/>
            <person name="Kildgaard S."/>
            <person name="Isbrandt T."/>
            <person name="Kuo A."/>
            <person name="Sato A."/>
            <person name="Lyhne E.K."/>
            <person name="Kogle M.E."/>
            <person name="Wiebenga A."/>
            <person name="Kun R.S."/>
            <person name="Lubbers R.J."/>
            <person name="Makela M.R."/>
            <person name="Barry K."/>
            <person name="Chovatia M."/>
            <person name="Clum A."/>
            <person name="Daum C."/>
            <person name="Haridas S."/>
            <person name="He G."/>
            <person name="LaButti K."/>
            <person name="Lipzen A."/>
            <person name="Mondo S."/>
            <person name="Riley R."/>
            <person name="Salamov A."/>
            <person name="Simmons B.A."/>
            <person name="Magnuson J.K."/>
            <person name="Henrissat B."/>
            <person name="Mortensen U.H."/>
            <person name="Larsen T.O."/>
            <person name="Devries R.P."/>
            <person name="Grigoriev I.V."/>
            <person name="Machida M."/>
            <person name="Baker S.E."/>
            <person name="Andersen M.R."/>
        </authorList>
    </citation>
    <scope>NUCLEOTIDE SEQUENCE</scope>
    <source>
        <strain evidence="1">CBS 117612</strain>
    </source>
</reference>
<proteinExistence type="predicted"/>
<gene>
    <name evidence="1" type="ORF">BDV24DRAFT_139513</name>
</gene>